<protein>
    <submittedName>
        <fullName evidence="1">Uncharacterized protein</fullName>
    </submittedName>
</protein>
<comment type="caution">
    <text evidence="1">The sequence shown here is derived from an EMBL/GenBank/DDBJ whole genome shotgun (WGS) entry which is preliminary data.</text>
</comment>
<accession>A0A9X8JN07</accession>
<organism evidence="1 2">
    <name type="scientific">Pectobacterium zantedeschiae</name>
    <dbReference type="NCBI Taxonomy" id="2034769"/>
    <lineage>
        <taxon>Bacteria</taxon>
        <taxon>Pseudomonadati</taxon>
        <taxon>Pseudomonadota</taxon>
        <taxon>Gammaproteobacteria</taxon>
        <taxon>Enterobacterales</taxon>
        <taxon>Pectobacteriaceae</taxon>
        <taxon>Pectobacterium</taxon>
    </lineage>
</organism>
<evidence type="ECO:0000313" key="2">
    <source>
        <dbReference type="Proteomes" id="UP001138460"/>
    </source>
</evidence>
<dbReference type="EMBL" id="NWTM01000001">
    <property type="protein sequence ID" value="RYC45574.1"/>
    <property type="molecule type" value="Genomic_DNA"/>
</dbReference>
<sequence length="149" mass="16193">MAKITQFVGTEATAGKVLPASWQLFSRGSMSECGTIKVNSISDYSANITIAVNIHHVPFNATVDINLLDKDPDSTSGSATVSFDGGPAENVRYHEGKANNPHNYKGGNAIFLDDLKYQNLNVSLQLWPVADKTLFYIQIPMLSFWLAAG</sequence>
<name>A0A9X8JN07_9GAMM</name>
<dbReference type="AlphaFoldDB" id="A0A9X8JN07"/>
<dbReference type="OrthoDB" id="9867764at2"/>
<keyword evidence="2" id="KW-1185">Reference proteome</keyword>
<dbReference type="Proteomes" id="UP001138460">
    <property type="component" value="Unassembled WGS sequence"/>
</dbReference>
<reference evidence="1 2" key="1">
    <citation type="journal article" date="2018" name="Syst. Appl. Microbiol.">
        <title>Pectobacterium zantedeschiae sp. nov. a new species of a soft rot pathogen isolated from Calla lily (Zantedeschia spp.).</title>
        <authorList>
            <person name="Waleron M."/>
            <person name="Misztak A."/>
            <person name="Waleron M."/>
            <person name="Franczuk M."/>
            <person name="Jonca J."/>
            <person name="Wielgomas B."/>
            <person name="Mikicinski A."/>
            <person name="Popovic T."/>
            <person name="Waleron K."/>
        </authorList>
    </citation>
    <scope>NUCLEOTIDE SEQUENCE [LARGE SCALE GENOMIC DNA]</scope>
    <source>
        <strain evidence="1 2">9M</strain>
    </source>
</reference>
<gene>
    <name evidence="1" type="ORF">CLR69_11540</name>
</gene>
<dbReference type="RefSeq" id="WP_129703025.1">
    <property type="nucleotide sequence ID" value="NZ_CP139172.1"/>
</dbReference>
<evidence type="ECO:0000313" key="1">
    <source>
        <dbReference type="EMBL" id="RYC45574.1"/>
    </source>
</evidence>
<proteinExistence type="predicted"/>